<dbReference type="RefSeq" id="XP_053020521.1">
    <property type="nucleotide sequence ID" value="XM_053169311.1"/>
</dbReference>
<name>A0ABY7CIA6_9BASI</name>
<dbReference type="GeneID" id="77810206"/>
<dbReference type="Proteomes" id="UP001164743">
    <property type="component" value="Chromosome 5A"/>
</dbReference>
<evidence type="ECO:0000313" key="1">
    <source>
        <dbReference type="EMBL" id="WAQ84966.1"/>
    </source>
</evidence>
<protein>
    <submittedName>
        <fullName evidence="1">Uncharacterized protein</fullName>
    </submittedName>
</protein>
<keyword evidence="2" id="KW-1185">Reference proteome</keyword>
<accession>A0ABY7CIA6</accession>
<organism evidence="1 2">
    <name type="scientific">Puccinia triticina</name>
    <dbReference type="NCBI Taxonomy" id="208348"/>
    <lineage>
        <taxon>Eukaryota</taxon>
        <taxon>Fungi</taxon>
        <taxon>Dikarya</taxon>
        <taxon>Basidiomycota</taxon>
        <taxon>Pucciniomycotina</taxon>
        <taxon>Pucciniomycetes</taxon>
        <taxon>Pucciniales</taxon>
        <taxon>Pucciniaceae</taxon>
        <taxon>Puccinia</taxon>
    </lineage>
</organism>
<reference evidence="1" key="1">
    <citation type="submission" date="2022-10" db="EMBL/GenBank/DDBJ databases">
        <title>Puccinia triticina Genome sequencing and assembly.</title>
        <authorList>
            <person name="Li C."/>
        </authorList>
    </citation>
    <scope>NUCLEOTIDE SEQUENCE</scope>
    <source>
        <strain evidence="1">Pt15</strain>
    </source>
</reference>
<proteinExistence type="predicted"/>
<gene>
    <name evidence="1" type="ORF">PtA15_5A539</name>
</gene>
<sequence>MSGLEWQYWLRLAAIRNYQCCSLAGNSLRALAGMFSQDVASPFELGETQIEKLKVN</sequence>
<evidence type="ECO:0000313" key="2">
    <source>
        <dbReference type="Proteomes" id="UP001164743"/>
    </source>
</evidence>
<dbReference type="EMBL" id="CP110425">
    <property type="protein sequence ID" value="WAQ84966.1"/>
    <property type="molecule type" value="Genomic_DNA"/>
</dbReference>